<feature type="transmembrane region" description="Helical" evidence="1">
    <location>
        <begin position="46"/>
        <end position="66"/>
    </location>
</feature>
<accession>G9WJP1</accession>
<keyword evidence="1" id="KW-1133">Transmembrane helix</keyword>
<proteinExistence type="predicted"/>
<organism evidence="2 3">
    <name type="scientific">Oenococcus kitaharae DSM 17330</name>
    <dbReference type="NCBI Taxonomy" id="1045004"/>
    <lineage>
        <taxon>Bacteria</taxon>
        <taxon>Bacillati</taxon>
        <taxon>Bacillota</taxon>
        <taxon>Bacilli</taxon>
        <taxon>Lactobacillales</taxon>
        <taxon>Lactobacillaceae</taxon>
        <taxon>Oenococcus</taxon>
    </lineage>
</organism>
<feature type="transmembrane region" description="Helical" evidence="1">
    <location>
        <begin position="7"/>
        <end position="40"/>
    </location>
</feature>
<keyword evidence="3" id="KW-1185">Reference proteome</keyword>
<dbReference type="AlphaFoldDB" id="G9WJP1"/>
<sequence length="69" mass="7551">MLVFFILLLILAAVFGVISVGVTAVLLPILLLILAIGLIFSLINLLWHGIVIILIVVAALAIYDWLKKR</sequence>
<keyword evidence="1" id="KW-0472">Membrane</keyword>
<name>G9WJP1_9LACO</name>
<evidence type="ECO:0000256" key="1">
    <source>
        <dbReference type="SAM" id="Phobius"/>
    </source>
</evidence>
<dbReference type="PATRIC" id="fig|1045004.4.peg.1138"/>
<comment type="caution">
    <text evidence="2">The sequence shown here is derived from an EMBL/GenBank/DDBJ whole genome shotgun (WGS) entry which is preliminary data.</text>
</comment>
<dbReference type="EMBL" id="AFVZ01000001">
    <property type="protein sequence ID" value="EHN59240.1"/>
    <property type="molecule type" value="Genomic_DNA"/>
</dbReference>
<reference evidence="2 3" key="1">
    <citation type="journal article" date="2012" name="PLoS ONE">
        <title>Functional divergence in the genus oenococcus as predicted by genome sequencing of the newly-described species, Oenococcus kitaharae.</title>
        <authorList>
            <person name="Borneman A.R."/>
            <person name="McCarthy J.M."/>
            <person name="Chambers P.J."/>
            <person name="Bartowsky E.J."/>
        </authorList>
    </citation>
    <scope>NUCLEOTIDE SEQUENCE [LARGE SCALE GENOMIC DNA]</scope>
    <source>
        <strain evidence="3">DSM17330</strain>
    </source>
</reference>
<evidence type="ECO:0000313" key="2">
    <source>
        <dbReference type="EMBL" id="EHN59240.1"/>
    </source>
</evidence>
<dbReference type="HOGENOM" id="CLU_2771822_0_0_9"/>
<dbReference type="RefSeq" id="WP_007746044.1">
    <property type="nucleotide sequence ID" value="NZ_CM001398.1"/>
</dbReference>
<keyword evidence="1" id="KW-0812">Transmembrane</keyword>
<dbReference type="Proteomes" id="UP000004959">
    <property type="component" value="Chromosome"/>
</dbReference>
<gene>
    <name evidence="2" type="ORF">OKIT_1141</name>
</gene>
<evidence type="ECO:0000313" key="3">
    <source>
        <dbReference type="Proteomes" id="UP000004959"/>
    </source>
</evidence>
<protein>
    <submittedName>
        <fullName evidence="2">Uncharacterized protein</fullName>
    </submittedName>
</protein>